<dbReference type="GO" id="GO:0007059">
    <property type="term" value="P:chromosome segregation"/>
    <property type="evidence" value="ECO:0007669"/>
    <property type="project" value="UniProtKB-KW"/>
</dbReference>
<dbReference type="SMART" id="SM00382">
    <property type="entry name" value="AAA"/>
    <property type="match status" value="1"/>
</dbReference>
<dbReference type="InterPro" id="IPR027417">
    <property type="entry name" value="P-loop_NTPase"/>
</dbReference>
<evidence type="ECO:0000313" key="9">
    <source>
        <dbReference type="EMBL" id="SIS52349.1"/>
    </source>
</evidence>
<dbReference type="RefSeq" id="WP_076559549.1">
    <property type="nucleotide sequence ID" value="NZ_FTOC01000007.1"/>
</dbReference>
<dbReference type="InterPro" id="IPR036388">
    <property type="entry name" value="WH-like_DNA-bd_sf"/>
</dbReference>
<dbReference type="EMBL" id="FTOC01000007">
    <property type="protein sequence ID" value="SIS52349.1"/>
    <property type="molecule type" value="Genomic_DNA"/>
</dbReference>
<dbReference type="Proteomes" id="UP000187608">
    <property type="component" value="Unassembled WGS sequence"/>
</dbReference>
<dbReference type="InterPro" id="IPR036390">
    <property type="entry name" value="WH_DNA-bd_sf"/>
</dbReference>
<evidence type="ECO:0000256" key="6">
    <source>
        <dbReference type="PROSITE-ProRule" id="PRU00289"/>
    </source>
</evidence>
<dbReference type="InterPro" id="IPR050206">
    <property type="entry name" value="FtsK/SpoIIIE/SftA"/>
</dbReference>
<protein>
    <submittedName>
        <fullName evidence="9">DNA translocase FtsK</fullName>
    </submittedName>
</protein>
<dbReference type="STRING" id="570947.SAMN05421687_107142"/>
<dbReference type="Pfam" id="PF17854">
    <property type="entry name" value="FtsK_alpha"/>
    <property type="match status" value="1"/>
</dbReference>
<dbReference type="Gene3D" id="1.10.10.10">
    <property type="entry name" value="Winged helix-like DNA-binding domain superfamily/Winged helix DNA-binding domain"/>
    <property type="match status" value="1"/>
</dbReference>
<dbReference type="SMART" id="SM00843">
    <property type="entry name" value="Ftsk_gamma"/>
    <property type="match status" value="1"/>
</dbReference>
<proteinExistence type="inferred from homology"/>
<dbReference type="InterPro" id="IPR041027">
    <property type="entry name" value="FtsK_alpha"/>
</dbReference>
<evidence type="ECO:0000256" key="5">
    <source>
        <dbReference type="ARBA" id="ARBA00023125"/>
    </source>
</evidence>
<dbReference type="GO" id="GO:0003677">
    <property type="term" value="F:DNA binding"/>
    <property type="evidence" value="ECO:0007669"/>
    <property type="project" value="UniProtKB-KW"/>
</dbReference>
<dbReference type="PANTHER" id="PTHR22683:SF42">
    <property type="entry name" value="DNA TRANSLOCASE SFTA"/>
    <property type="match status" value="1"/>
</dbReference>
<reference evidence="10" key="1">
    <citation type="submission" date="2017-01" db="EMBL/GenBank/DDBJ databases">
        <authorList>
            <person name="Varghese N."/>
            <person name="Submissions S."/>
        </authorList>
    </citation>
    <scope>NUCLEOTIDE SEQUENCE [LARGE SCALE GENOMIC DNA]</scope>
    <source>
        <strain evidence="10">DSM 23127</strain>
    </source>
</reference>
<feature type="compositionally biased region" description="Basic and acidic residues" evidence="7">
    <location>
        <begin position="137"/>
        <end position="152"/>
    </location>
</feature>
<organism evidence="9 10">
    <name type="scientific">Salimicrobium flavidum</name>
    <dbReference type="NCBI Taxonomy" id="570947"/>
    <lineage>
        <taxon>Bacteria</taxon>
        <taxon>Bacillati</taxon>
        <taxon>Bacillota</taxon>
        <taxon>Bacilli</taxon>
        <taxon>Bacillales</taxon>
        <taxon>Bacillaceae</taxon>
        <taxon>Salimicrobium</taxon>
    </lineage>
</organism>
<dbReference type="OrthoDB" id="9807790at2"/>
<evidence type="ECO:0000256" key="3">
    <source>
        <dbReference type="ARBA" id="ARBA00022829"/>
    </source>
</evidence>
<comment type="similarity">
    <text evidence="1">Belongs to the FtsK/SpoIIIE/SftA family.</text>
</comment>
<feature type="compositionally biased region" description="Acidic residues" evidence="7">
    <location>
        <begin position="219"/>
        <end position="276"/>
    </location>
</feature>
<dbReference type="Gene3D" id="3.30.980.40">
    <property type="match status" value="1"/>
</dbReference>
<dbReference type="Pfam" id="PF09397">
    <property type="entry name" value="FtsK_gamma"/>
    <property type="match status" value="1"/>
</dbReference>
<keyword evidence="5" id="KW-0238">DNA-binding</keyword>
<dbReference type="SUPFAM" id="SSF52540">
    <property type="entry name" value="P-loop containing nucleoside triphosphate hydrolases"/>
    <property type="match status" value="1"/>
</dbReference>
<keyword evidence="2 6" id="KW-0547">Nucleotide-binding</keyword>
<feature type="compositionally biased region" description="Basic and acidic residues" evidence="7">
    <location>
        <begin position="367"/>
        <end position="380"/>
    </location>
</feature>
<keyword evidence="4 6" id="KW-0067">ATP-binding</keyword>
<accession>A0A1N7JSJ8</accession>
<feature type="binding site" evidence="6">
    <location>
        <begin position="535"/>
        <end position="542"/>
    </location>
    <ligand>
        <name>ATP</name>
        <dbReference type="ChEBI" id="CHEBI:30616"/>
    </ligand>
</feature>
<feature type="compositionally biased region" description="Basic and acidic residues" evidence="7">
    <location>
        <begin position="27"/>
        <end position="42"/>
    </location>
</feature>
<keyword evidence="3" id="KW-0159">Chromosome partition</keyword>
<dbReference type="Pfam" id="PF01580">
    <property type="entry name" value="FtsK_SpoIIIE"/>
    <property type="match status" value="1"/>
</dbReference>
<feature type="compositionally biased region" description="Basic and acidic residues" evidence="7">
    <location>
        <begin position="88"/>
        <end position="116"/>
    </location>
</feature>
<feature type="compositionally biased region" description="Basic and acidic residues" evidence="7">
    <location>
        <begin position="343"/>
        <end position="355"/>
    </location>
</feature>
<evidence type="ECO:0000259" key="8">
    <source>
        <dbReference type="PROSITE" id="PS50901"/>
    </source>
</evidence>
<feature type="domain" description="FtsK" evidence="8">
    <location>
        <begin position="518"/>
        <end position="710"/>
    </location>
</feature>
<evidence type="ECO:0000256" key="7">
    <source>
        <dbReference type="SAM" id="MobiDB-lite"/>
    </source>
</evidence>
<dbReference type="SUPFAM" id="SSF46785">
    <property type="entry name" value="Winged helix' DNA-binding domain"/>
    <property type="match status" value="1"/>
</dbReference>
<feature type="compositionally biased region" description="Basic and acidic residues" evidence="7">
    <location>
        <begin position="164"/>
        <end position="179"/>
    </location>
</feature>
<evidence type="ECO:0000256" key="1">
    <source>
        <dbReference type="ARBA" id="ARBA00006474"/>
    </source>
</evidence>
<dbReference type="AlphaFoldDB" id="A0A1N7JSJ8"/>
<dbReference type="PROSITE" id="PS50901">
    <property type="entry name" value="FTSK"/>
    <property type="match status" value="1"/>
</dbReference>
<dbReference type="InterPro" id="IPR002543">
    <property type="entry name" value="FtsK_dom"/>
</dbReference>
<feature type="compositionally biased region" description="Polar residues" evidence="7">
    <location>
        <begin position="62"/>
        <end position="81"/>
    </location>
</feature>
<name>A0A1N7JSJ8_9BACI</name>
<evidence type="ECO:0000256" key="2">
    <source>
        <dbReference type="ARBA" id="ARBA00022741"/>
    </source>
</evidence>
<feature type="region of interest" description="Disordered" evidence="7">
    <location>
        <begin position="21"/>
        <end position="381"/>
    </location>
</feature>
<feature type="compositionally biased region" description="Acidic residues" evidence="7">
    <location>
        <begin position="185"/>
        <end position="198"/>
    </location>
</feature>
<sequence>MWKQFIDRWKQLFDSDEREIAEDEFNEERKETPTYRSSEAKSKMTYHYPKTGSFRFPVIPDTSVTENATPKDASSSSLNKNASRKQHGKENNTSEYRKERSNSRSKNSSEKKRPTPSEEPFVPTVVPSPIYGFQHQKASEEHSGDSVSKDTEVLEENELTVTPEPEKKPFHEQEDDIKHPFPSISEEEEDKEDTDDIVTENLHLSIEQEETRPVSEPVTDPEETETEESVEPETVTEAEELVEPEEDEEVIETEVVPETEEVVLNDEVEIDSSDEGSEIKDAPLVEEEQPGSARVQKDEDETQETVVKKKSTPSGRKENKQKSSVPFNVIMTPRDKRSRSRAQKTEDTSEAPAEKDEPDPAPSVTSSHEKRGEAEHKLSARTEYQLPLHLFNDRVTQEENEDHIIREQMEQLEKTLQQFQVKAKVTDAMKGPAVTRFEVQPEPGVKVSKITKLSDDIKLGMAAKDIRMEAPIPGKQAVGIEVPNKKSQIVGLQEIFETDDFTKSDSPLTVGLGLDIAGIPSVTNLKDMPHGLIAGATGSGKSVCINTILLSLLYKSHYEDVKFMLIDPKMVELAPYNGLPHLVSPVITDVKAAATALKWAVQEMEDRYEKFVEYGVRDVEKFNEKVKREGKEEEKLPYLVIVIDELADLMMTSPQDVEDAICKIAQKARACGIHLLVATQRPSVDVITGLIKANIPTRIAFSVSSQADSRTVLDSGGAEKLLGKGDMLFIGNGDRVPKRIQGAFVSDDEITRVTNHMKKIAPANYLFEQNDLLKQIDSEEKTDVLFDEAVEFVLTQNGASASLIQRRFRVGYNRAARLIDQMEQHGIISEQNGSKPREVLWSEKKFEEWRHGETS</sequence>
<evidence type="ECO:0000313" key="10">
    <source>
        <dbReference type="Proteomes" id="UP000187608"/>
    </source>
</evidence>
<dbReference type="Gene3D" id="3.40.50.300">
    <property type="entry name" value="P-loop containing nucleotide triphosphate hydrolases"/>
    <property type="match status" value="1"/>
</dbReference>
<evidence type="ECO:0000256" key="4">
    <source>
        <dbReference type="ARBA" id="ARBA00022840"/>
    </source>
</evidence>
<gene>
    <name evidence="9" type="ORF">SAMN05421687_107142</name>
</gene>
<dbReference type="InterPro" id="IPR018541">
    <property type="entry name" value="Ftsk_gamma"/>
</dbReference>
<keyword evidence="10" id="KW-1185">Reference proteome</keyword>
<dbReference type="PANTHER" id="PTHR22683">
    <property type="entry name" value="SPORULATION PROTEIN RELATED"/>
    <property type="match status" value="1"/>
</dbReference>
<dbReference type="InterPro" id="IPR003593">
    <property type="entry name" value="AAA+_ATPase"/>
</dbReference>
<dbReference type="GO" id="GO:0005524">
    <property type="term" value="F:ATP binding"/>
    <property type="evidence" value="ECO:0007669"/>
    <property type="project" value="UniProtKB-UniRule"/>
</dbReference>